<dbReference type="GO" id="GO:0004722">
    <property type="term" value="F:protein serine/threonine phosphatase activity"/>
    <property type="evidence" value="ECO:0007669"/>
    <property type="project" value="UniProtKB-EC"/>
</dbReference>
<evidence type="ECO:0000256" key="3">
    <source>
        <dbReference type="ARBA" id="ARBA00022723"/>
    </source>
</evidence>
<feature type="domain" description="EF-hand" evidence="10">
    <location>
        <begin position="535"/>
        <end position="570"/>
    </location>
</feature>
<dbReference type="Pfam" id="PF00149">
    <property type="entry name" value="Metallophos"/>
    <property type="match status" value="1"/>
</dbReference>
<dbReference type="PANTHER" id="PTHR45668:SF5">
    <property type="entry name" value="SERINE_THREONINE-PROTEIN PHOSPHATASE 5"/>
    <property type="match status" value="1"/>
</dbReference>
<dbReference type="Gene3D" id="3.60.21.10">
    <property type="match status" value="1"/>
</dbReference>
<dbReference type="Gene3D" id="1.10.238.10">
    <property type="entry name" value="EF-hand"/>
    <property type="match status" value="2"/>
</dbReference>
<keyword evidence="12" id="KW-1185">Reference proteome</keyword>
<feature type="compositionally biased region" description="Low complexity" evidence="9">
    <location>
        <begin position="967"/>
        <end position="977"/>
    </location>
</feature>
<dbReference type="InterPro" id="IPR013235">
    <property type="entry name" value="PPP_dom"/>
</dbReference>
<evidence type="ECO:0000259" key="10">
    <source>
        <dbReference type="PROSITE" id="PS50222"/>
    </source>
</evidence>
<dbReference type="InterPro" id="IPR011992">
    <property type="entry name" value="EF-hand-dom_pair"/>
</dbReference>
<feature type="domain" description="EF-hand" evidence="10">
    <location>
        <begin position="448"/>
        <end position="483"/>
    </location>
</feature>
<evidence type="ECO:0000256" key="9">
    <source>
        <dbReference type="SAM" id="MobiDB-lite"/>
    </source>
</evidence>
<evidence type="ECO:0000256" key="1">
    <source>
        <dbReference type="ARBA" id="ARBA00001936"/>
    </source>
</evidence>
<keyword evidence="5 8" id="KW-0378">Hydrolase</keyword>
<comment type="similarity">
    <text evidence="2 8">Belongs to the PPP phosphatase family.</text>
</comment>
<dbReference type="InterPro" id="IPR029052">
    <property type="entry name" value="Metallo-depent_PP-like"/>
</dbReference>
<evidence type="ECO:0000313" key="12">
    <source>
        <dbReference type="Proteomes" id="UP000241769"/>
    </source>
</evidence>
<name>A0A2P6N1I8_9EUKA</name>
<evidence type="ECO:0000256" key="6">
    <source>
        <dbReference type="ARBA" id="ARBA00022837"/>
    </source>
</evidence>
<feature type="domain" description="EF-hand" evidence="10">
    <location>
        <begin position="571"/>
        <end position="606"/>
    </location>
</feature>
<feature type="compositionally biased region" description="Basic and acidic residues" evidence="9">
    <location>
        <begin position="903"/>
        <end position="944"/>
    </location>
</feature>
<feature type="domain" description="EF-hand" evidence="10">
    <location>
        <begin position="628"/>
        <end position="663"/>
    </location>
</feature>
<feature type="domain" description="EF-hand" evidence="10">
    <location>
        <begin position="676"/>
        <end position="699"/>
    </location>
</feature>
<feature type="region of interest" description="Disordered" evidence="9">
    <location>
        <begin position="799"/>
        <end position="834"/>
    </location>
</feature>
<dbReference type="AlphaFoldDB" id="A0A2P6N1I8"/>
<dbReference type="PROSITE" id="PS00125">
    <property type="entry name" value="SER_THR_PHOSPHATASE"/>
    <property type="match status" value="1"/>
</dbReference>
<keyword evidence="3" id="KW-0479">Metal-binding</keyword>
<reference evidence="11 12" key="1">
    <citation type="journal article" date="2018" name="Genome Biol. Evol.">
        <title>Multiple Roots of Fruiting Body Formation in Amoebozoa.</title>
        <authorList>
            <person name="Hillmann F."/>
            <person name="Forbes G."/>
            <person name="Novohradska S."/>
            <person name="Ferling I."/>
            <person name="Riege K."/>
            <person name="Groth M."/>
            <person name="Westermann M."/>
            <person name="Marz M."/>
            <person name="Spaller T."/>
            <person name="Winckler T."/>
            <person name="Schaap P."/>
            <person name="Glockner G."/>
        </authorList>
    </citation>
    <scope>NUCLEOTIDE SEQUENCE [LARGE SCALE GENOMIC DNA]</scope>
    <source>
        <strain evidence="11 12">Jena</strain>
    </source>
</reference>
<dbReference type="Proteomes" id="UP000241769">
    <property type="component" value="Unassembled WGS sequence"/>
</dbReference>
<feature type="compositionally biased region" description="Low complexity" evidence="9">
    <location>
        <begin position="945"/>
        <end position="960"/>
    </location>
</feature>
<accession>A0A2P6N1I8</accession>
<dbReference type="EMBL" id="MDYQ01000253">
    <property type="protein sequence ID" value="PRP77832.1"/>
    <property type="molecule type" value="Genomic_DNA"/>
</dbReference>
<dbReference type="EC" id="3.1.3.16" evidence="8"/>
<dbReference type="InterPro" id="IPR004843">
    <property type="entry name" value="Calcineurin-like_PHP"/>
</dbReference>
<feature type="domain" description="EF-hand" evidence="10">
    <location>
        <begin position="717"/>
        <end position="752"/>
    </location>
</feature>
<dbReference type="SMART" id="SM00156">
    <property type="entry name" value="PP2Ac"/>
    <property type="match status" value="1"/>
</dbReference>
<dbReference type="SMART" id="SM00054">
    <property type="entry name" value="EFh"/>
    <property type="match status" value="6"/>
</dbReference>
<organism evidence="11 12">
    <name type="scientific">Planoprotostelium fungivorum</name>
    <dbReference type="NCBI Taxonomy" id="1890364"/>
    <lineage>
        <taxon>Eukaryota</taxon>
        <taxon>Amoebozoa</taxon>
        <taxon>Evosea</taxon>
        <taxon>Variosea</taxon>
        <taxon>Cavosteliida</taxon>
        <taxon>Cavosteliaceae</taxon>
        <taxon>Planoprotostelium</taxon>
    </lineage>
</organism>
<evidence type="ECO:0000256" key="8">
    <source>
        <dbReference type="RuleBase" id="RU004273"/>
    </source>
</evidence>
<comment type="cofactor">
    <cofactor evidence="1">
        <name>Mn(2+)</name>
        <dbReference type="ChEBI" id="CHEBI:29035"/>
    </cofactor>
</comment>
<dbReference type="InterPro" id="IPR006186">
    <property type="entry name" value="Ser/Thr-sp_prot-phosphatase"/>
</dbReference>
<dbReference type="InterPro" id="IPR018247">
    <property type="entry name" value="EF_Hand_1_Ca_BS"/>
</dbReference>
<dbReference type="STRING" id="1890364.A0A2P6N1I8"/>
<evidence type="ECO:0000256" key="5">
    <source>
        <dbReference type="ARBA" id="ARBA00022801"/>
    </source>
</evidence>
<proteinExistence type="inferred from homology"/>
<feature type="compositionally biased region" description="Polar residues" evidence="9">
    <location>
        <begin position="806"/>
        <end position="819"/>
    </location>
</feature>
<dbReference type="Pfam" id="PF13499">
    <property type="entry name" value="EF-hand_7"/>
    <property type="match status" value="2"/>
</dbReference>
<dbReference type="PRINTS" id="PR00114">
    <property type="entry name" value="STPHPHTASE"/>
</dbReference>
<dbReference type="SUPFAM" id="SSF47473">
    <property type="entry name" value="EF-hand"/>
    <property type="match status" value="2"/>
</dbReference>
<sequence>MADLAEEERKMLLRKRGTRALADIWKQAWNELDLQDENETVMQEAHLQTLLDELEARRPLTSPAPQSDESHPKFVNYDGPLWGKTEKMTVSFIIDMINYFKIGGVLHYACAHRIIDQATRLFDACENVVYHQPPAKTRFTVVGDLHGQLIDLLTIFHQNGMPSETNGYLFNGDFVDRGRRGLEVILVLYSFKILYPDHVFLNRGNHEQRHINLKYGFEEQVRTKYDLAMFELIQLSFRSIPLVTIIDNKIFVLHGGLFSTPNMTIAELQKSVRRIDIPGGARQESERTLEEVLWSDPKPTEGWMRSNRGAGIIFGPDVTRSFLQNNNLEIMIRSHEMKEEGWERTHDRRLITVFSASNYCRANENKGAYVVITAKENNPSVETKGNFEFPPVNGAERKEKAVSFSHEFSFYSYTADNRSDYSVSSKRSGTFERCQHQTMKKLKERIYQNRHDLLACFTRMDLDKDGRISSEDWANTLDSVLQLNLPWRELEPYLLHGESPIHYMKFVERFKIETSGLSRAWEEGLIHKICAKMYENSGDLQVEFQRFDTNSDGRLTYDEFVEALQSQKLGLTNDQLYDLMRSIDKDQSGSIDIYEFLERFQIAFNKIKAEKEGWIKGAAAEIGNLLYRQKRTVQQAFHEFDTDHNGTLSYREISMALAKIGLNYTDEEKMKIAAWIDEDGNGEISFKEFRNAFRIIDAKGGEWQDHMVQKVYTVLFKNKLQLHGVFRRMDSEGTGKLSLSDFKVAMEVVNQQLGSPVSPLQLRELYRYMVDEKSGYIDYEKFLGSFRVVDSRESRSVTDVNVHGGDTSTSVGHIESSSVEPDERREIDPEDGSTAGKIIIGQGQSSHLFCCRNLGEDVTTTHKFISEPKREADTISTWTTASINLSRYPDFLKERTSIKNERYSGLDSPLGKREFSQKQLREASDNRRRGQVDKMRGITTEKTESNGQRSNNRNNNNNNRRGGKGGLRQNGNQGRSQNKPKGFQFNEPKSNNRFKPEDIKITVPNPASQNNKKQQNNQKQQNNRKGSTASRLRQPLPGRAISRQLSQNTYLRRQVSGGQTTPLLQRFLSHRSPSAVRKTTIRVQRQVDPVSRGRNITPSEGAERALRQALLSAATQTQRKVQVGQRRNQQEPQERILKRGRGLRSNLVGSRGLTQRRVSLAGGRRLSGGRRGAGRL</sequence>
<dbReference type="Pfam" id="PF13202">
    <property type="entry name" value="EF-hand_5"/>
    <property type="match status" value="1"/>
</dbReference>
<dbReference type="Pfam" id="PF08321">
    <property type="entry name" value="PPP5"/>
    <property type="match status" value="1"/>
</dbReference>
<evidence type="ECO:0000256" key="2">
    <source>
        <dbReference type="ARBA" id="ARBA00008294"/>
    </source>
</evidence>
<dbReference type="OrthoDB" id="445564at2759"/>
<comment type="caution">
    <text evidence="11">The sequence shown here is derived from an EMBL/GenBank/DDBJ whole genome shotgun (WGS) entry which is preliminary data.</text>
</comment>
<dbReference type="InParanoid" id="A0A2P6N1I8"/>
<evidence type="ECO:0000256" key="4">
    <source>
        <dbReference type="ARBA" id="ARBA00022737"/>
    </source>
</evidence>
<dbReference type="SUPFAM" id="SSF56300">
    <property type="entry name" value="Metallo-dependent phosphatases"/>
    <property type="match status" value="1"/>
</dbReference>
<dbReference type="GO" id="GO:0005509">
    <property type="term" value="F:calcium ion binding"/>
    <property type="evidence" value="ECO:0007669"/>
    <property type="project" value="InterPro"/>
</dbReference>
<evidence type="ECO:0000256" key="7">
    <source>
        <dbReference type="ARBA" id="ARBA00023211"/>
    </source>
</evidence>
<keyword evidence="4" id="KW-0677">Repeat</keyword>
<dbReference type="PANTHER" id="PTHR45668">
    <property type="entry name" value="SERINE/THREONINE-PROTEIN PHOSPHATASE 5-RELATED"/>
    <property type="match status" value="1"/>
</dbReference>
<dbReference type="CDD" id="cd00051">
    <property type="entry name" value="EFh"/>
    <property type="match status" value="2"/>
</dbReference>
<gene>
    <name evidence="11" type="ORF">PROFUN_14151</name>
</gene>
<comment type="catalytic activity">
    <reaction evidence="8">
        <text>O-phospho-L-threonyl-[protein] + H2O = L-threonyl-[protein] + phosphate</text>
        <dbReference type="Rhea" id="RHEA:47004"/>
        <dbReference type="Rhea" id="RHEA-COMP:11060"/>
        <dbReference type="Rhea" id="RHEA-COMP:11605"/>
        <dbReference type="ChEBI" id="CHEBI:15377"/>
        <dbReference type="ChEBI" id="CHEBI:30013"/>
        <dbReference type="ChEBI" id="CHEBI:43474"/>
        <dbReference type="ChEBI" id="CHEBI:61977"/>
        <dbReference type="EC" id="3.1.3.16"/>
    </reaction>
</comment>
<feature type="compositionally biased region" description="Low complexity" evidence="9">
    <location>
        <begin position="1009"/>
        <end position="1023"/>
    </location>
</feature>
<evidence type="ECO:0000313" key="11">
    <source>
        <dbReference type="EMBL" id="PRP77832.1"/>
    </source>
</evidence>
<protein>
    <recommendedName>
        <fullName evidence="8">Serine/threonine-protein phosphatase</fullName>
        <ecNumber evidence="8">3.1.3.16</ecNumber>
    </recommendedName>
</protein>
<dbReference type="PROSITE" id="PS50222">
    <property type="entry name" value="EF_HAND_2"/>
    <property type="match status" value="6"/>
</dbReference>
<keyword evidence="6" id="KW-0106">Calcium</keyword>
<keyword evidence="7" id="KW-0464">Manganese</keyword>
<dbReference type="InterPro" id="IPR051134">
    <property type="entry name" value="PPP_phosphatase"/>
</dbReference>
<dbReference type="InterPro" id="IPR002048">
    <property type="entry name" value="EF_hand_dom"/>
</dbReference>
<dbReference type="PROSITE" id="PS00018">
    <property type="entry name" value="EF_HAND_1"/>
    <property type="match status" value="5"/>
</dbReference>
<feature type="region of interest" description="Disordered" evidence="9">
    <location>
        <begin position="903"/>
        <end position="1039"/>
    </location>
</feature>